<evidence type="ECO:0000256" key="12">
    <source>
        <dbReference type="RuleBase" id="RU004165"/>
    </source>
</evidence>
<keyword evidence="15" id="KW-1185">Reference proteome</keyword>
<dbReference type="Pfam" id="PF00265">
    <property type="entry name" value="TK"/>
    <property type="match status" value="1"/>
</dbReference>
<keyword evidence="7 11" id="KW-0418">Kinase</keyword>
<keyword evidence="9 11" id="KW-0067">ATP-binding</keyword>
<dbReference type="AlphaFoldDB" id="A0A830H7D7"/>
<keyword evidence="8" id="KW-0862">Zinc</keyword>
<dbReference type="Gene3D" id="3.30.60.20">
    <property type="match status" value="1"/>
</dbReference>
<dbReference type="InterPro" id="IPR001267">
    <property type="entry name" value="Thymidine_kinase"/>
</dbReference>
<comment type="catalytic activity">
    <reaction evidence="10 11">
        <text>thymidine + ATP = dTMP + ADP + H(+)</text>
        <dbReference type="Rhea" id="RHEA:19129"/>
        <dbReference type="ChEBI" id="CHEBI:15378"/>
        <dbReference type="ChEBI" id="CHEBI:17748"/>
        <dbReference type="ChEBI" id="CHEBI:30616"/>
        <dbReference type="ChEBI" id="CHEBI:63528"/>
        <dbReference type="ChEBI" id="CHEBI:456216"/>
        <dbReference type="EC" id="2.7.1.21"/>
    </reaction>
</comment>
<dbReference type="SUPFAM" id="SSF57716">
    <property type="entry name" value="Glucocorticoid receptor-like (DNA-binding domain)"/>
    <property type="match status" value="1"/>
</dbReference>
<feature type="compositionally biased region" description="Low complexity" evidence="13">
    <location>
        <begin position="75"/>
        <end position="94"/>
    </location>
</feature>
<dbReference type="HAMAP" id="MF_00124">
    <property type="entry name" value="Thymidine_kinase"/>
    <property type="match status" value="1"/>
</dbReference>
<evidence type="ECO:0000256" key="9">
    <source>
        <dbReference type="ARBA" id="ARBA00022840"/>
    </source>
</evidence>
<dbReference type="GO" id="GO:0046104">
    <property type="term" value="P:thymidine metabolic process"/>
    <property type="evidence" value="ECO:0007669"/>
    <property type="project" value="TreeGrafter"/>
</dbReference>
<evidence type="ECO:0000256" key="1">
    <source>
        <dbReference type="ARBA" id="ARBA00007587"/>
    </source>
</evidence>
<keyword evidence="6 11" id="KW-0547">Nucleotide-binding</keyword>
<keyword evidence="3 11" id="KW-0237">DNA synthesis</keyword>
<accession>A0A830H7D7</accession>
<proteinExistence type="inferred from homology"/>
<evidence type="ECO:0000256" key="7">
    <source>
        <dbReference type="ARBA" id="ARBA00022777"/>
    </source>
</evidence>
<dbReference type="FunFam" id="3.40.50.300:FF:000948">
    <property type="entry name" value="Thymidine kinase"/>
    <property type="match status" value="1"/>
</dbReference>
<comment type="similarity">
    <text evidence="1 12">Belongs to the thymidine kinase family.</text>
</comment>
<dbReference type="SUPFAM" id="SSF52540">
    <property type="entry name" value="P-loop containing nucleoside triphosphate hydrolases"/>
    <property type="match status" value="1"/>
</dbReference>
<keyword evidence="4 11" id="KW-0808">Transferase</keyword>
<evidence type="ECO:0000256" key="5">
    <source>
        <dbReference type="ARBA" id="ARBA00022723"/>
    </source>
</evidence>
<keyword evidence="5" id="KW-0479">Metal-binding</keyword>
<protein>
    <recommendedName>
        <fullName evidence="2 11">Thymidine kinase</fullName>
        <ecNumber evidence="2 11">2.7.1.21</ecNumber>
    </recommendedName>
</protein>
<dbReference type="PANTHER" id="PTHR11441:SF0">
    <property type="entry name" value="THYMIDINE KINASE, CYTOSOLIC"/>
    <property type="match status" value="1"/>
</dbReference>
<dbReference type="GO" id="GO:0005524">
    <property type="term" value="F:ATP binding"/>
    <property type="evidence" value="ECO:0007669"/>
    <property type="project" value="UniProtKB-KW"/>
</dbReference>
<evidence type="ECO:0000256" key="11">
    <source>
        <dbReference type="RuleBase" id="RU000544"/>
    </source>
</evidence>
<evidence type="ECO:0000313" key="15">
    <source>
        <dbReference type="Proteomes" id="UP000660262"/>
    </source>
</evidence>
<evidence type="ECO:0000313" key="14">
    <source>
        <dbReference type="EMBL" id="GHP02223.1"/>
    </source>
</evidence>
<dbReference type="GO" id="GO:0004797">
    <property type="term" value="F:thymidine kinase activity"/>
    <property type="evidence" value="ECO:0007669"/>
    <property type="project" value="UniProtKB-EC"/>
</dbReference>
<dbReference type="Gene3D" id="3.40.50.300">
    <property type="entry name" value="P-loop containing nucleotide triphosphate hydrolases"/>
    <property type="match status" value="1"/>
</dbReference>
<evidence type="ECO:0000256" key="6">
    <source>
        <dbReference type="ARBA" id="ARBA00022741"/>
    </source>
</evidence>
<evidence type="ECO:0000256" key="4">
    <source>
        <dbReference type="ARBA" id="ARBA00022679"/>
    </source>
</evidence>
<evidence type="ECO:0000256" key="10">
    <source>
        <dbReference type="ARBA" id="ARBA00048254"/>
    </source>
</evidence>
<evidence type="ECO:0000256" key="3">
    <source>
        <dbReference type="ARBA" id="ARBA00022634"/>
    </source>
</evidence>
<evidence type="ECO:0000256" key="13">
    <source>
        <dbReference type="SAM" id="MobiDB-lite"/>
    </source>
</evidence>
<dbReference type="EC" id="2.7.1.21" evidence="2 11"/>
<dbReference type="Proteomes" id="UP000660262">
    <property type="component" value="Unassembled WGS sequence"/>
</dbReference>
<feature type="region of interest" description="Disordered" evidence="13">
    <location>
        <begin position="73"/>
        <end position="98"/>
    </location>
</feature>
<dbReference type="InterPro" id="IPR027417">
    <property type="entry name" value="P-loop_NTPase"/>
</dbReference>
<dbReference type="PANTHER" id="PTHR11441">
    <property type="entry name" value="THYMIDINE KINASE"/>
    <property type="match status" value="1"/>
</dbReference>
<dbReference type="InterPro" id="IPR020633">
    <property type="entry name" value="Thymidine_kinase_CS"/>
</dbReference>
<comment type="caution">
    <text evidence="14">The sequence shown here is derived from an EMBL/GenBank/DDBJ whole genome shotgun (WGS) entry which is preliminary data.</text>
</comment>
<reference evidence="14" key="1">
    <citation type="submission" date="2020-10" db="EMBL/GenBank/DDBJ databases">
        <title>Unveiling of a novel bifunctional photoreceptor, Dualchrome1, isolated from a cosmopolitan green alga.</title>
        <authorList>
            <person name="Suzuki S."/>
            <person name="Kawachi M."/>
        </authorList>
    </citation>
    <scope>NUCLEOTIDE SEQUENCE</scope>
    <source>
        <strain evidence="14">NIES 2893</strain>
    </source>
</reference>
<dbReference type="OrthoDB" id="439028at2759"/>
<dbReference type="PROSITE" id="PS00603">
    <property type="entry name" value="TK_CELLULAR_TYPE"/>
    <property type="match status" value="1"/>
</dbReference>
<dbReference type="EMBL" id="BNJQ01000003">
    <property type="protein sequence ID" value="GHP02223.1"/>
    <property type="molecule type" value="Genomic_DNA"/>
</dbReference>
<sequence>MPPPSTGTTLKLARTTVMWLRRCGRPAAYCSRNHMIGPRLTRGSLHASSVSPSRSTHDSLDGSFRQQGAGAFFHSSSSTSSSSSSSSSSRPSSSLINGVSPTGRLEIIVGPMFAGKTSELLRRMDEARQCGSKVALIKSATDDRYAKDAVVTHDGVKQQCVALAKLMDFYQQENTLHEHVDIIGVDEAQFFPDLVKFCAKATKAGTRVVVAGLDGDFRGRPFGQTTALLPLCDDVSKLAAKCAVCGAPAFFTRRLADSEEQELVGGADIYEPACRLHHGMLDGGDDE</sequence>
<organism evidence="14 15">
    <name type="scientific">Pycnococcus provasolii</name>
    <dbReference type="NCBI Taxonomy" id="41880"/>
    <lineage>
        <taxon>Eukaryota</taxon>
        <taxon>Viridiplantae</taxon>
        <taxon>Chlorophyta</taxon>
        <taxon>Pseudoscourfieldiophyceae</taxon>
        <taxon>Pseudoscourfieldiales</taxon>
        <taxon>Pycnococcaceae</taxon>
        <taxon>Pycnococcus</taxon>
    </lineage>
</organism>
<evidence type="ECO:0000256" key="2">
    <source>
        <dbReference type="ARBA" id="ARBA00012118"/>
    </source>
</evidence>
<dbReference type="GO" id="GO:0046872">
    <property type="term" value="F:metal ion binding"/>
    <property type="evidence" value="ECO:0007669"/>
    <property type="project" value="UniProtKB-KW"/>
</dbReference>
<dbReference type="GO" id="GO:0071897">
    <property type="term" value="P:DNA biosynthetic process"/>
    <property type="evidence" value="ECO:0007669"/>
    <property type="project" value="UniProtKB-KW"/>
</dbReference>
<gene>
    <name evidence="14" type="ORF">PPROV_000098000</name>
</gene>
<evidence type="ECO:0000256" key="8">
    <source>
        <dbReference type="ARBA" id="ARBA00022833"/>
    </source>
</evidence>
<name>A0A830H7D7_9CHLO</name>